<dbReference type="InterPro" id="IPR001810">
    <property type="entry name" value="F-box_dom"/>
</dbReference>
<gene>
    <name evidence="2" type="ORF">Bca52824_003310</name>
</gene>
<dbReference type="SMART" id="SM00256">
    <property type="entry name" value="FBOX"/>
    <property type="match status" value="1"/>
</dbReference>
<name>A0A8X7WNM0_BRACI</name>
<dbReference type="EMBL" id="JAAMPC010000001">
    <property type="protein sequence ID" value="KAG2332130.1"/>
    <property type="molecule type" value="Genomic_DNA"/>
</dbReference>
<protein>
    <recommendedName>
        <fullName evidence="1">F-box domain-containing protein</fullName>
    </recommendedName>
</protein>
<sequence length="143" mass="16363">MELVAHPGNNTTTIPVDLIVEILSLLPSKSIIRFQSVSKEWFSIIRSKDLVNTFLTRSNTRPHLLLILELYTPGKRFFYSVPEHNNNEKSPQPSLVTIWAFRHTYTTTSDLVLLTALSASQIYFLQQTFVTRSPFVIPSLDKL</sequence>
<dbReference type="Proteomes" id="UP000886595">
    <property type="component" value="Unassembled WGS sequence"/>
</dbReference>
<reference evidence="2 3" key="1">
    <citation type="submission" date="2020-02" db="EMBL/GenBank/DDBJ databases">
        <authorList>
            <person name="Ma Q."/>
            <person name="Huang Y."/>
            <person name="Song X."/>
            <person name="Pei D."/>
        </authorList>
    </citation>
    <scope>NUCLEOTIDE SEQUENCE [LARGE SCALE GENOMIC DNA]</scope>
    <source>
        <strain evidence="2">Sxm20200214</strain>
        <tissue evidence="2">Leaf</tissue>
    </source>
</reference>
<dbReference type="PANTHER" id="PTHR31111">
    <property type="entry name" value="BNAA05G37150D PROTEIN-RELATED"/>
    <property type="match status" value="1"/>
</dbReference>
<dbReference type="AlphaFoldDB" id="A0A8X7WNM0"/>
<organism evidence="2 3">
    <name type="scientific">Brassica carinata</name>
    <name type="common">Ethiopian mustard</name>
    <name type="synonym">Abyssinian cabbage</name>
    <dbReference type="NCBI Taxonomy" id="52824"/>
    <lineage>
        <taxon>Eukaryota</taxon>
        <taxon>Viridiplantae</taxon>
        <taxon>Streptophyta</taxon>
        <taxon>Embryophyta</taxon>
        <taxon>Tracheophyta</taxon>
        <taxon>Spermatophyta</taxon>
        <taxon>Magnoliopsida</taxon>
        <taxon>eudicotyledons</taxon>
        <taxon>Gunneridae</taxon>
        <taxon>Pentapetalae</taxon>
        <taxon>rosids</taxon>
        <taxon>malvids</taxon>
        <taxon>Brassicales</taxon>
        <taxon>Brassicaceae</taxon>
        <taxon>Brassiceae</taxon>
        <taxon>Brassica</taxon>
    </lineage>
</organism>
<dbReference type="OrthoDB" id="1750034at2759"/>
<dbReference type="Gene3D" id="1.20.1280.50">
    <property type="match status" value="1"/>
</dbReference>
<dbReference type="InterPro" id="IPR036047">
    <property type="entry name" value="F-box-like_dom_sf"/>
</dbReference>
<dbReference type="PANTHER" id="PTHR31111:SF138">
    <property type="entry name" value="F-BOX ASSOCIATED DOMAIN-CONTAINING PROTEIN"/>
    <property type="match status" value="1"/>
</dbReference>
<comment type="caution">
    <text evidence="2">The sequence shown here is derived from an EMBL/GenBank/DDBJ whole genome shotgun (WGS) entry which is preliminary data.</text>
</comment>
<evidence type="ECO:0000313" key="3">
    <source>
        <dbReference type="Proteomes" id="UP000886595"/>
    </source>
</evidence>
<dbReference type="PROSITE" id="PS50181">
    <property type="entry name" value="FBOX"/>
    <property type="match status" value="1"/>
</dbReference>
<evidence type="ECO:0000313" key="2">
    <source>
        <dbReference type="EMBL" id="KAG2332130.1"/>
    </source>
</evidence>
<dbReference type="SUPFAM" id="SSF81383">
    <property type="entry name" value="F-box domain"/>
    <property type="match status" value="1"/>
</dbReference>
<accession>A0A8X7WNM0</accession>
<dbReference type="Pfam" id="PF00646">
    <property type="entry name" value="F-box"/>
    <property type="match status" value="1"/>
</dbReference>
<feature type="domain" description="F-box" evidence="1">
    <location>
        <begin position="8"/>
        <end position="54"/>
    </location>
</feature>
<keyword evidence="3" id="KW-1185">Reference proteome</keyword>
<evidence type="ECO:0000259" key="1">
    <source>
        <dbReference type="PROSITE" id="PS50181"/>
    </source>
</evidence>
<proteinExistence type="predicted"/>